<dbReference type="SUPFAM" id="SSF103473">
    <property type="entry name" value="MFS general substrate transporter"/>
    <property type="match status" value="1"/>
</dbReference>
<evidence type="ECO:0000256" key="4">
    <source>
        <dbReference type="ARBA" id="ARBA00022692"/>
    </source>
</evidence>
<proteinExistence type="predicted"/>
<dbReference type="InterPro" id="IPR036259">
    <property type="entry name" value="MFS_trans_sf"/>
</dbReference>
<comment type="caution">
    <text evidence="9">The sequence shown here is derived from an EMBL/GenBank/DDBJ whole genome shotgun (WGS) entry which is preliminary data.</text>
</comment>
<name>A0A2N5X815_9GAMM</name>
<organism evidence="9 10">
    <name type="scientific">Pseudohalioglobus lutimaris</name>
    <dbReference type="NCBI Taxonomy" id="1737061"/>
    <lineage>
        <taxon>Bacteria</taxon>
        <taxon>Pseudomonadati</taxon>
        <taxon>Pseudomonadota</taxon>
        <taxon>Gammaproteobacteria</taxon>
        <taxon>Cellvibrionales</taxon>
        <taxon>Halieaceae</taxon>
        <taxon>Pseudohalioglobus</taxon>
    </lineage>
</organism>
<dbReference type="Pfam" id="PF05977">
    <property type="entry name" value="MFS_3"/>
    <property type="match status" value="1"/>
</dbReference>
<comment type="subcellular location">
    <subcellularLocation>
        <location evidence="1">Cell membrane</location>
        <topology evidence="1">Multi-pass membrane protein</topology>
    </subcellularLocation>
</comment>
<dbReference type="AlphaFoldDB" id="A0A2N5X815"/>
<evidence type="ECO:0000256" key="1">
    <source>
        <dbReference type="ARBA" id="ARBA00004651"/>
    </source>
</evidence>
<dbReference type="EMBL" id="PKUS01000001">
    <property type="protein sequence ID" value="PLW70636.1"/>
    <property type="molecule type" value="Genomic_DNA"/>
</dbReference>
<feature type="transmembrane region" description="Helical" evidence="7">
    <location>
        <begin position="77"/>
        <end position="98"/>
    </location>
</feature>
<keyword evidence="6 7" id="KW-0472">Membrane</keyword>
<dbReference type="PANTHER" id="PTHR23513">
    <property type="entry name" value="INTEGRAL MEMBRANE EFFLUX PROTEIN-RELATED"/>
    <property type="match status" value="1"/>
</dbReference>
<dbReference type="PANTHER" id="PTHR23513:SF11">
    <property type="entry name" value="STAPHYLOFERRIN A TRANSPORTER"/>
    <property type="match status" value="1"/>
</dbReference>
<reference evidence="9 10" key="1">
    <citation type="submission" date="2018-01" db="EMBL/GenBank/DDBJ databases">
        <title>The draft genome sequence of Halioglobus lutimaris HF004.</title>
        <authorList>
            <person name="Du Z.-J."/>
            <person name="Shi M.-J."/>
        </authorList>
    </citation>
    <scope>NUCLEOTIDE SEQUENCE [LARGE SCALE GENOMIC DNA]</scope>
    <source>
        <strain evidence="9 10">HF004</strain>
    </source>
</reference>
<dbReference type="GO" id="GO:0005886">
    <property type="term" value="C:plasma membrane"/>
    <property type="evidence" value="ECO:0007669"/>
    <property type="project" value="UniProtKB-SubCell"/>
</dbReference>
<dbReference type="CDD" id="cd06173">
    <property type="entry name" value="MFS_MefA_like"/>
    <property type="match status" value="1"/>
</dbReference>
<feature type="transmembrane region" description="Helical" evidence="7">
    <location>
        <begin position="346"/>
        <end position="368"/>
    </location>
</feature>
<dbReference type="InterPro" id="IPR010290">
    <property type="entry name" value="TM_effector"/>
</dbReference>
<evidence type="ECO:0000256" key="6">
    <source>
        <dbReference type="ARBA" id="ARBA00023136"/>
    </source>
</evidence>
<evidence type="ECO:0000259" key="8">
    <source>
        <dbReference type="PROSITE" id="PS50850"/>
    </source>
</evidence>
<keyword evidence="4 7" id="KW-0812">Transmembrane</keyword>
<accession>A0A2N5X815</accession>
<feature type="transmembrane region" description="Helical" evidence="7">
    <location>
        <begin position="104"/>
        <end position="128"/>
    </location>
</feature>
<keyword evidence="2" id="KW-0813">Transport</keyword>
<keyword evidence="3" id="KW-1003">Cell membrane</keyword>
<keyword evidence="5 7" id="KW-1133">Transmembrane helix</keyword>
<keyword evidence="10" id="KW-1185">Reference proteome</keyword>
<dbReference type="OrthoDB" id="9775268at2"/>
<dbReference type="PROSITE" id="PS50850">
    <property type="entry name" value="MFS"/>
    <property type="match status" value="1"/>
</dbReference>
<protein>
    <submittedName>
        <fullName evidence="9">MFS transporter</fullName>
    </submittedName>
</protein>
<evidence type="ECO:0000313" key="10">
    <source>
        <dbReference type="Proteomes" id="UP000235005"/>
    </source>
</evidence>
<dbReference type="RefSeq" id="WP_101516950.1">
    <property type="nucleotide sequence ID" value="NZ_PKUS01000001.1"/>
</dbReference>
<feature type="transmembrane region" description="Helical" evidence="7">
    <location>
        <begin position="283"/>
        <end position="306"/>
    </location>
</feature>
<dbReference type="Proteomes" id="UP000235005">
    <property type="component" value="Unassembled WGS sequence"/>
</dbReference>
<feature type="transmembrane region" description="Helical" evidence="7">
    <location>
        <begin position="44"/>
        <end position="65"/>
    </location>
</feature>
<sequence>MPHQSAFNSERYRRYFPAAICSTLGGWTVRFLLGWSAWELTQSATWVGVVAGLMLAPALVLSPMFGIVADRINPRNGLLLTVAAQGVLAVAASVALWLEIFTLPVLLLFSVALGVATSAQTPIRLALVPVLVPREALPSAIGYSAVTFNTSRILGPALGAWLLLVASPMVAFLAAAFLMLGALPFLFYIQGISMQRVDKPEARFFQQLADGWHYTRHHFSIRLTLGFTLVNAMLGRTVIELLPALSGQLLAGDSATLATLTASAGAGSIVGGLVVSRQGSSEVRLFAIMSGVLAAGALLVAILGFAGNLPTVGVLIALISLITTIAGTSGQALAQLLVDDAYRGRVLSLWTMLAMGAPALGAVLMGWLADRLTFSPVLAGFGLLSLAAVYWLNKRRKGIHPDTAGSPR</sequence>
<feature type="transmembrane region" description="Helical" evidence="7">
    <location>
        <begin position="170"/>
        <end position="189"/>
    </location>
</feature>
<dbReference type="GO" id="GO:0022857">
    <property type="term" value="F:transmembrane transporter activity"/>
    <property type="evidence" value="ECO:0007669"/>
    <property type="project" value="InterPro"/>
</dbReference>
<evidence type="ECO:0000256" key="5">
    <source>
        <dbReference type="ARBA" id="ARBA00022989"/>
    </source>
</evidence>
<feature type="transmembrane region" description="Helical" evidence="7">
    <location>
        <begin position="257"/>
        <end position="276"/>
    </location>
</feature>
<feature type="domain" description="Major facilitator superfamily (MFS) profile" evidence="8">
    <location>
        <begin position="1"/>
        <end position="397"/>
    </location>
</feature>
<dbReference type="Gene3D" id="1.20.1250.20">
    <property type="entry name" value="MFS general substrate transporter like domains"/>
    <property type="match status" value="1"/>
</dbReference>
<evidence type="ECO:0000256" key="7">
    <source>
        <dbReference type="SAM" id="Phobius"/>
    </source>
</evidence>
<gene>
    <name evidence="9" type="ORF">C0039_00440</name>
</gene>
<feature type="transmembrane region" description="Helical" evidence="7">
    <location>
        <begin position="15"/>
        <end position="38"/>
    </location>
</feature>
<dbReference type="InterPro" id="IPR020846">
    <property type="entry name" value="MFS_dom"/>
</dbReference>
<feature type="transmembrane region" description="Helical" evidence="7">
    <location>
        <begin position="223"/>
        <end position="245"/>
    </location>
</feature>
<feature type="transmembrane region" description="Helical" evidence="7">
    <location>
        <begin position="312"/>
        <end position="334"/>
    </location>
</feature>
<evidence type="ECO:0000256" key="3">
    <source>
        <dbReference type="ARBA" id="ARBA00022475"/>
    </source>
</evidence>
<evidence type="ECO:0000313" key="9">
    <source>
        <dbReference type="EMBL" id="PLW70636.1"/>
    </source>
</evidence>
<feature type="transmembrane region" description="Helical" evidence="7">
    <location>
        <begin position="374"/>
        <end position="392"/>
    </location>
</feature>
<evidence type="ECO:0000256" key="2">
    <source>
        <dbReference type="ARBA" id="ARBA00022448"/>
    </source>
</evidence>